<evidence type="ECO:0000256" key="3">
    <source>
        <dbReference type="ARBA" id="ARBA00022801"/>
    </source>
</evidence>
<dbReference type="InterPro" id="IPR045028">
    <property type="entry name" value="DinG/Rad3-like"/>
</dbReference>
<evidence type="ECO:0000256" key="8">
    <source>
        <dbReference type="ARBA" id="ARBA00023125"/>
    </source>
</evidence>
<dbReference type="Proteomes" id="UP001285263">
    <property type="component" value="Unassembled WGS sequence"/>
</dbReference>
<dbReference type="PANTHER" id="PTHR11472:SF34">
    <property type="entry name" value="REGULATOR OF TELOMERE ELONGATION HELICASE 1"/>
    <property type="match status" value="1"/>
</dbReference>
<evidence type="ECO:0000313" key="12">
    <source>
        <dbReference type="EMBL" id="MDY0748619.1"/>
    </source>
</evidence>
<accession>A0ABU5DT80</accession>
<dbReference type="Pfam" id="PF06733">
    <property type="entry name" value="DEAD_2"/>
    <property type="match status" value="1"/>
</dbReference>
<dbReference type="Gene3D" id="1.10.30.20">
    <property type="entry name" value="Bacterial XPD DNA helicase, FeS cluster domain"/>
    <property type="match status" value="1"/>
</dbReference>
<dbReference type="EC" id="3.6.4.12" evidence="12"/>
<comment type="caution">
    <text evidence="12">The sequence shown here is derived from an EMBL/GenBank/DDBJ whole genome shotgun (WGS) entry which is preliminary data.</text>
</comment>
<dbReference type="InterPro" id="IPR027417">
    <property type="entry name" value="P-loop_NTPase"/>
</dbReference>
<evidence type="ECO:0000256" key="1">
    <source>
        <dbReference type="ARBA" id="ARBA00022723"/>
    </source>
</evidence>
<dbReference type="EMBL" id="JAXCLA010000011">
    <property type="protein sequence ID" value="MDY0748619.1"/>
    <property type="molecule type" value="Genomic_DNA"/>
</dbReference>
<evidence type="ECO:0000256" key="10">
    <source>
        <dbReference type="ARBA" id="ARBA00038058"/>
    </source>
</evidence>
<dbReference type="SUPFAM" id="SSF52540">
    <property type="entry name" value="P-loop containing nucleoside triphosphate hydrolases"/>
    <property type="match status" value="2"/>
</dbReference>
<reference evidence="12 13" key="1">
    <citation type="submission" date="2023-11" db="EMBL/GenBank/DDBJ databases">
        <title>Paucibacter sp. nov., isolated from fresh soil in Korea.</title>
        <authorList>
            <person name="Le N.T.T."/>
        </authorList>
    </citation>
    <scope>NUCLEOTIDE SEQUENCE [LARGE SCALE GENOMIC DNA]</scope>
    <source>
        <strain evidence="12 13">R3-3</strain>
    </source>
</reference>
<keyword evidence="5" id="KW-0067">ATP-binding</keyword>
<keyword evidence="13" id="KW-1185">Reference proteome</keyword>
<dbReference type="Gene3D" id="3.40.50.300">
    <property type="entry name" value="P-loop containing nucleotide triphosphate hydrolases"/>
    <property type="match status" value="2"/>
</dbReference>
<keyword evidence="7" id="KW-0411">Iron-sulfur</keyword>
<keyword evidence="2" id="KW-0547">Nucleotide-binding</keyword>
<dbReference type="InterPro" id="IPR011604">
    <property type="entry name" value="PDDEXK-like_dom_sf"/>
</dbReference>
<evidence type="ECO:0000313" key="13">
    <source>
        <dbReference type="Proteomes" id="UP001285263"/>
    </source>
</evidence>
<dbReference type="InterPro" id="IPR006555">
    <property type="entry name" value="ATP-dep_Helicase_C"/>
</dbReference>
<keyword evidence="9" id="KW-0413">Isomerase</keyword>
<dbReference type="GO" id="GO:0003678">
    <property type="term" value="F:DNA helicase activity"/>
    <property type="evidence" value="ECO:0007669"/>
    <property type="project" value="UniProtKB-EC"/>
</dbReference>
<keyword evidence="8" id="KW-0238">DNA-binding</keyword>
<evidence type="ECO:0000256" key="9">
    <source>
        <dbReference type="ARBA" id="ARBA00023235"/>
    </source>
</evidence>
<dbReference type="PROSITE" id="PS51193">
    <property type="entry name" value="HELICASE_ATP_BIND_2"/>
    <property type="match status" value="1"/>
</dbReference>
<dbReference type="PANTHER" id="PTHR11472">
    <property type="entry name" value="DNA REPAIR DEAD HELICASE RAD3/XP-D SUBFAMILY MEMBER"/>
    <property type="match status" value="1"/>
</dbReference>
<evidence type="ECO:0000259" key="11">
    <source>
        <dbReference type="PROSITE" id="PS51193"/>
    </source>
</evidence>
<comment type="similarity">
    <text evidence="10">Belongs to the helicase family. DinG subfamily.</text>
</comment>
<dbReference type="InterPro" id="IPR010614">
    <property type="entry name" value="RAD3-like_helicase_DEAD"/>
</dbReference>
<evidence type="ECO:0000256" key="5">
    <source>
        <dbReference type="ARBA" id="ARBA00022840"/>
    </source>
</evidence>
<dbReference type="RefSeq" id="WP_320426587.1">
    <property type="nucleotide sequence ID" value="NZ_JAXCLA010000011.1"/>
</dbReference>
<keyword evidence="6" id="KW-0408">Iron</keyword>
<keyword evidence="4 12" id="KW-0347">Helicase</keyword>
<evidence type="ECO:0000256" key="6">
    <source>
        <dbReference type="ARBA" id="ARBA00023004"/>
    </source>
</evidence>
<dbReference type="Pfam" id="PF13307">
    <property type="entry name" value="Helicase_C_2"/>
    <property type="match status" value="1"/>
</dbReference>
<feature type="domain" description="Helicase ATP-binding" evidence="11">
    <location>
        <begin position="174"/>
        <end position="424"/>
    </location>
</feature>
<evidence type="ECO:0000256" key="7">
    <source>
        <dbReference type="ARBA" id="ARBA00023014"/>
    </source>
</evidence>
<protein>
    <submittedName>
        <fullName evidence="12">ATP-dependent DNA helicase</fullName>
        <ecNumber evidence="12">3.6.4.12</ecNumber>
    </submittedName>
</protein>
<sequence length="755" mass="83796">MYTVAVRELCEFTAKQGDLDLRFTPAPSALEGMAGHAVVAARRDDPNYQSELTLAGEYRGRLKVRGRADGYDAERRRVEEVKTYKGRLERQSDTQRELHWAQARIYGWLLCEQEGLAEIEVALVYYNVGNQQETVFTERRSAAELLEHFERHCERFLAWAELQLAHRAARDEALAALAFPLGEFRAGQRNLAEFVYKAAASGRCLLAQAPTGIGKTMGTLFPLLKAAPTQRLDKIFFLAAKTSGRQMAMETLARLPALPLRVLELVARDKACEHPDKACHGESCPLAAGFYDRLPAARAAALEGTAALTQQAVREAARQHEVCPYYLSQELARWVDVVVGDYNYYFDLGGLLHGLAQANAWRVGLLVDEAHNLVERARGMYSAELQPETLVAARQAARKLPSVKTALDKVRKAWTAVDKAQDEAYAVHAALPEALMGALQQCASTLGEHLAEHATAPDPALQAFLFEAQHLMRMAESLDEHSLVDLTKGEKAGQSLLCIRNLVPAPFLRPRLEAAHTSTLFSATLQPTAYYTDLLGLPERHVCVDVDSPFSAAQLRVNIASHISTRYAHRSASLAPIARLMAGQFQAQPGNYLAFFSSHDYLQQVADRFAELFPTLPTWRQSRRMGEAEQKQFLGRFTEGGEGIGFAVLGGAFSEGIDLPGRRLIGAFLSTLGLPQVNPVNEQIKARMQQLFGAGYDYTYLYPGLQKVVQAAGRVIRTPSDQGVVHLIDDRYARREIHRLLPTWWAVECEATRTN</sequence>
<dbReference type="Gene3D" id="1.10.275.40">
    <property type="match status" value="1"/>
</dbReference>
<dbReference type="InterPro" id="IPR042493">
    <property type="entry name" value="XPD_DNA_FeS"/>
</dbReference>
<dbReference type="Gene3D" id="3.90.320.10">
    <property type="match status" value="1"/>
</dbReference>
<dbReference type="SMART" id="SM00491">
    <property type="entry name" value="HELICc2"/>
    <property type="match status" value="1"/>
</dbReference>
<name>A0ABU5DT80_9BURK</name>
<organism evidence="12 13">
    <name type="scientific">Roseateles agri</name>
    <dbReference type="NCBI Taxonomy" id="3098619"/>
    <lineage>
        <taxon>Bacteria</taxon>
        <taxon>Pseudomonadati</taxon>
        <taxon>Pseudomonadota</taxon>
        <taxon>Betaproteobacteria</taxon>
        <taxon>Burkholderiales</taxon>
        <taxon>Sphaerotilaceae</taxon>
        <taxon>Roseateles</taxon>
    </lineage>
</organism>
<evidence type="ECO:0000256" key="2">
    <source>
        <dbReference type="ARBA" id="ARBA00022741"/>
    </source>
</evidence>
<gene>
    <name evidence="12" type="ORF">SNE35_29245</name>
</gene>
<evidence type="ECO:0000256" key="4">
    <source>
        <dbReference type="ARBA" id="ARBA00022806"/>
    </source>
</evidence>
<proteinExistence type="inferred from homology"/>
<dbReference type="GO" id="GO:0016787">
    <property type="term" value="F:hydrolase activity"/>
    <property type="evidence" value="ECO:0007669"/>
    <property type="project" value="UniProtKB-KW"/>
</dbReference>
<dbReference type="InterPro" id="IPR014013">
    <property type="entry name" value="Helic_SF1/SF2_ATP-bd_DinG/Rad3"/>
</dbReference>
<keyword evidence="1" id="KW-0479">Metal-binding</keyword>
<keyword evidence="3 12" id="KW-0378">Hydrolase</keyword>